<evidence type="ECO:0000313" key="2">
    <source>
        <dbReference type="Proteomes" id="UP000250078"/>
    </source>
</evidence>
<sequence length="769" mass="86634">MLRMGGWLGGSKHKPYGSAESLNALEEPSQIEDAMEAVSHIMNDDVDAAEAGLNKGSSSFHKLGKGVIVFMRATLGFEPEVMREASEALADAESTAYEHQRRAHRVPHAYHSPIFPPGTEFAVCQAESQLMSAVVGVLTESLTESIKGFYKLRKAYLTLEGIMEAEKKYVHERSNSSVNSSTESPADSGASSMPPSRPSSKRSEKPHTEMLKSKVTQAQSTSANASTTSLKGVPGEENIVNKETPSAANVNDEFFDADEDHANMQTPTEYIGHLGVETEKGQTIEIDTSKQTLEAESSPTTKVPPEAPSPNSVSDTAEEFNNLTIQNTLQEGPDVSIFGEHPLDTFILSGSNFCFGILLLMISLVPPAFATLLKIVGFKGDRERGIQMLWQATKFRDIHGAMAGLILFIYYNGLTGFCDIIPQSGEGSYPKDRCRTLLADMRLRYPKSHLWLIEEARMLASDKQLEKAVEFMANCTESPLKQLEALQWFERSLNTMYMHDYEACSVAFQKCVTLNNWSHGLYYYICGAAHTELYRENKTTDLEEAKRQAEKATKFFKKVPEHTGRKRFMARQLPFDVFINRKIQKWEQRANEWKCDFIDAIGVSPLEEMIYFWNGYKRMRPDHLEITLERLAWSEGNENLYWEKEGLDEKAILALLRAATLRNLGKMEEAKSMLQKEVLTHDKTSFKGHLRDSWTAPCARYEMAANIWREVEQKDGLAERPEEHAEELKECSKWLEEVARWESYDLDARIGMKVTTAKDTLKRLGVGTV</sequence>
<dbReference type="Proteomes" id="UP000250078">
    <property type="component" value="Unassembled WGS sequence"/>
</dbReference>
<proteinExistence type="predicted"/>
<accession>A0ACC8EPT4</accession>
<reference evidence="1 2" key="1">
    <citation type="journal article" date="2016" name="Nat. Commun.">
        <title>Ectomycorrhizal ecology is imprinted in the genome of the dominant symbiotic fungus Cenococcum geophilum.</title>
        <authorList>
            <consortium name="DOE Joint Genome Institute"/>
            <person name="Peter M."/>
            <person name="Kohler A."/>
            <person name="Ohm R.A."/>
            <person name="Kuo A."/>
            <person name="Krutzmann J."/>
            <person name="Morin E."/>
            <person name="Arend M."/>
            <person name="Barry K.W."/>
            <person name="Binder M."/>
            <person name="Choi C."/>
            <person name="Clum A."/>
            <person name="Copeland A."/>
            <person name="Grisel N."/>
            <person name="Haridas S."/>
            <person name="Kipfer T."/>
            <person name="LaButti K."/>
            <person name="Lindquist E."/>
            <person name="Lipzen A."/>
            <person name="Maire R."/>
            <person name="Meier B."/>
            <person name="Mihaltcheva S."/>
            <person name="Molinier V."/>
            <person name="Murat C."/>
            <person name="Poggeler S."/>
            <person name="Quandt C.A."/>
            <person name="Sperisen C."/>
            <person name="Tritt A."/>
            <person name="Tisserant E."/>
            <person name="Crous P.W."/>
            <person name="Henrissat B."/>
            <person name="Nehls U."/>
            <person name="Egli S."/>
            <person name="Spatafora J.W."/>
            <person name="Grigoriev I.V."/>
            <person name="Martin F.M."/>
        </authorList>
    </citation>
    <scope>NUCLEOTIDE SEQUENCE [LARGE SCALE GENOMIC DNA]</scope>
    <source>
        <strain evidence="1 2">1.58</strain>
    </source>
</reference>
<gene>
    <name evidence="1" type="ORF">K441DRAFT_669193</name>
</gene>
<name>A0ACC8EPT4_9PEZI</name>
<protein>
    <submittedName>
        <fullName evidence="1">Uncharacterized protein</fullName>
    </submittedName>
</protein>
<dbReference type="EMBL" id="KV748243">
    <property type="protein sequence ID" value="OCK88430.1"/>
    <property type="molecule type" value="Genomic_DNA"/>
</dbReference>
<organism evidence="1 2">
    <name type="scientific">Cenococcum geophilum 1.58</name>
    <dbReference type="NCBI Taxonomy" id="794803"/>
    <lineage>
        <taxon>Eukaryota</taxon>
        <taxon>Fungi</taxon>
        <taxon>Dikarya</taxon>
        <taxon>Ascomycota</taxon>
        <taxon>Pezizomycotina</taxon>
        <taxon>Dothideomycetes</taxon>
        <taxon>Pleosporomycetidae</taxon>
        <taxon>Gloniales</taxon>
        <taxon>Gloniaceae</taxon>
        <taxon>Cenococcum</taxon>
    </lineage>
</organism>
<evidence type="ECO:0000313" key="1">
    <source>
        <dbReference type="EMBL" id="OCK88430.1"/>
    </source>
</evidence>
<keyword evidence="2" id="KW-1185">Reference proteome</keyword>